<dbReference type="Proteomes" id="UP000800981">
    <property type="component" value="Unassembled WGS sequence"/>
</dbReference>
<dbReference type="EMBL" id="JAANNP010000112">
    <property type="protein sequence ID" value="NHC16227.1"/>
    <property type="molecule type" value="Genomic_DNA"/>
</dbReference>
<organism evidence="1 2">
    <name type="scientific">Motilibacter deserti</name>
    <dbReference type="NCBI Taxonomy" id="2714956"/>
    <lineage>
        <taxon>Bacteria</taxon>
        <taxon>Bacillati</taxon>
        <taxon>Actinomycetota</taxon>
        <taxon>Actinomycetes</taxon>
        <taxon>Motilibacterales</taxon>
        <taxon>Motilibacteraceae</taxon>
        <taxon>Motilibacter</taxon>
    </lineage>
</organism>
<evidence type="ECO:0000313" key="2">
    <source>
        <dbReference type="Proteomes" id="UP000800981"/>
    </source>
</evidence>
<accession>A0ABX0GYY3</accession>
<keyword evidence="2" id="KW-1185">Reference proteome</keyword>
<dbReference type="Pfam" id="PF08811">
    <property type="entry name" value="DUF1800"/>
    <property type="match status" value="1"/>
</dbReference>
<dbReference type="InterPro" id="IPR014917">
    <property type="entry name" value="DUF1800"/>
</dbReference>
<evidence type="ECO:0000313" key="1">
    <source>
        <dbReference type="EMBL" id="NHC16227.1"/>
    </source>
</evidence>
<comment type="caution">
    <text evidence="1">The sequence shown here is derived from an EMBL/GenBank/DDBJ whole genome shotgun (WGS) entry which is preliminary data.</text>
</comment>
<sequence>MSDPVLHLARRAAWGPTPELVAEIRALGTKAWLDRQLRPAAIPDPQVDALLPRWPQLGWDIPTATRSTKGWDTMVALSSAALARACWSRRQLLEVLVDVWSNALNVTNPSGEVWGTRHRYDRDVIRKHALGRFDDMLVAAITHPAMLRFLDGASSNRWQPNENLGRELLELHTVGRASGYTERDVRDSARILTGLSVDWDRGTFVYRAQDHWTGPVRVLGFRHPNATPAGGRRVAEAYLRYLAHHPATALNVARRLAVRFVSDTPSAGLVRMLAATYRRNKTSIVPVLRALFGSAEFWASEGKKVRTPFESLVGAVRALGIAPPASGTQGVLGLYWESSNLGQPPLAWPRPDGYPDVAAAWTGAAGTVQRWTTHLGLAGQWNRELGHPDPKSWLPSPLPGSYAALIDAVAARLFVPALTDRQRAAICTFFERRPQDPVKQTDAVLHWRLAHLVALILDTPQAVLR</sequence>
<name>A0ABX0GYY3_9ACTN</name>
<protein>
    <submittedName>
        <fullName evidence="1">DUF1800 domain-containing protein</fullName>
    </submittedName>
</protein>
<reference evidence="1 2" key="1">
    <citation type="submission" date="2020-03" db="EMBL/GenBank/DDBJ databases">
        <title>Two novel Motilibacter sp.</title>
        <authorList>
            <person name="Liu S."/>
        </authorList>
    </citation>
    <scope>NUCLEOTIDE SEQUENCE [LARGE SCALE GENOMIC DNA]</scope>
    <source>
        <strain evidence="1 2">E257</strain>
    </source>
</reference>
<dbReference type="RefSeq" id="WP_166284684.1">
    <property type="nucleotide sequence ID" value="NZ_JAANNP010000112.1"/>
</dbReference>
<gene>
    <name evidence="1" type="ORF">G9H71_20790</name>
</gene>
<proteinExistence type="predicted"/>